<reference evidence="2" key="1">
    <citation type="submission" date="2017-06" db="EMBL/GenBank/DDBJ databases">
        <title>Capnocytophaga spp. assemblies.</title>
        <authorList>
            <person name="Gulvik C.A."/>
        </authorList>
    </citation>
    <scope>NUCLEOTIDE SEQUENCE [LARGE SCALE GENOMIC DNA]</scope>
    <source>
        <strain evidence="2">H6253</strain>
    </source>
</reference>
<protein>
    <submittedName>
        <fullName evidence="1">Uncharacterized protein</fullName>
    </submittedName>
</protein>
<evidence type="ECO:0000313" key="2">
    <source>
        <dbReference type="Proteomes" id="UP000217276"/>
    </source>
</evidence>
<organism evidence="1 2">
    <name type="scientific">Capnocytophaga leadbetteri</name>
    <dbReference type="NCBI Taxonomy" id="327575"/>
    <lineage>
        <taxon>Bacteria</taxon>
        <taxon>Pseudomonadati</taxon>
        <taxon>Bacteroidota</taxon>
        <taxon>Flavobacteriia</taxon>
        <taxon>Flavobacteriales</taxon>
        <taxon>Flavobacteriaceae</taxon>
        <taxon>Capnocytophaga</taxon>
    </lineage>
</organism>
<gene>
    <name evidence="1" type="ORF">CGC53_08120</name>
</gene>
<dbReference type="KEGG" id="clk:CGC53_08120"/>
<evidence type="ECO:0000313" key="1">
    <source>
        <dbReference type="EMBL" id="ATA82948.1"/>
    </source>
</evidence>
<keyword evidence="2" id="KW-1185">Reference proteome</keyword>
<name>A0A250FFW7_9FLAO</name>
<dbReference type="AlphaFoldDB" id="A0A250FFW7"/>
<dbReference type="Proteomes" id="UP000217276">
    <property type="component" value="Chromosome"/>
</dbReference>
<accession>A0A250FFW7</accession>
<dbReference type="EMBL" id="CP022384">
    <property type="protein sequence ID" value="ATA82948.1"/>
    <property type="molecule type" value="Genomic_DNA"/>
</dbReference>
<dbReference type="RefSeq" id="WP_095914893.1">
    <property type="nucleotide sequence ID" value="NZ_CAUUPF010000015.1"/>
</dbReference>
<sequence>MKLLRKKTIIITACVACVLSAGMYLYACIFEPEWREYGSVFSPEVTVNNTNYQPLFFDTENAFYNGQYIGANSRDYSRNDVADWNAYLGTQLPTNTIYGLMYGESPSLQTLKANKNERVQNFFAFLQIARNNEPITATHFNPWNYDESKQAERIAQTEISKADKLYAQALKGKDAFFANRMWFQSVRLRFYSANRSSVIDYFAKTQDAQPKNRLYYRALYYVAGAYKAQKQYANANATLAKVWVGMPDKAQMLTYDYHPLTNVQMNSILPSLSAQEQCALWAMQGYYDKDEAEAIQRILAINPASEEVDFLLSRYVNGVEYKVNVWNEGNPLKQTATYHQHNKKEMSAFTIDWLVNAAEHTAVKNKYLWNVAAGYLLMYKGENARAKAFLQKAEKEAKTPEQQAQIRIIDVLNEVTSCKTIDKEVEKRLLKRVQWLWHYFEDTNDSEKGKLRSGNAFALVRQYLAALYHEKGNTLMSELLNFQPNYYKNEQQSVAMEQFLLKTNKSEWEQHWANYYAFNLGDIYESRAIYAFYRDAIDEAIAQMKQTPYVNERVYDEETGRMVTKRLKKSDALLPANPFNGFITDCHDCEHAKKQRNPYTKLSFLEKVKEMEAKIAQNDDVYNNALLVGNAFYNASYYGSLRAFYYNNILGEAGSMGVKDENRVLLLGMDKAKQYYLLAQKHATNDEQRAKIAYLIAKTERNEFYNQAYFYKNRDGANYDDVMFKDWKGFKELRKYPHTKYYKEVLNECEYFRKTVK</sequence>
<proteinExistence type="predicted"/>